<dbReference type="AlphaFoldDB" id="A0A915EH30"/>
<protein>
    <submittedName>
        <fullName evidence="2">DUF4371 domain-containing protein</fullName>
    </submittedName>
</protein>
<sequence length="167" mass="18928">MSILGVTLHVCDGNGILRRVFLGLCELNGSHTGTAMRRELNKMLAEYGLSMKDVFKVITDGASNMANAFRDVFSVEVMIQYLEDYNEEETEKADEVSSDCRNSVLSIESAFPLRVKCFAHDIQLVIVEMFKNYDQFVPEYSYLEVVYLSSLSSFSPGYNTMLDLRDN</sequence>
<organism evidence="1 2">
    <name type="scientific">Ditylenchus dipsaci</name>
    <dbReference type="NCBI Taxonomy" id="166011"/>
    <lineage>
        <taxon>Eukaryota</taxon>
        <taxon>Metazoa</taxon>
        <taxon>Ecdysozoa</taxon>
        <taxon>Nematoda</taxon>
        <taxon>Chromadorea</taxon>
        <taxon>Rhabditida</taxon>
        <taxon>Tylenchina</taxon>
        <taxon>Tylenchomorpha</taxon>
        <taxon>Sphaerularioidea</taxon>
        <taxon>Anguinidae</taxon>
        <taxon>Anguininae</taxon>
        <taxon>Ditylenchus</taxon>
    </lineage>
</organism>
<dbReference type="WBParaSite" id="jg6259">
    <property type="protein sequence ID" value="jg6259"/>
    <property type="gene ID" value="jg6259"/>
</dbReference>
<keyword evidence="1" id="KW-1185">Reference proteome</keyword>
<name>A0A915EH30_9BILA</name>
<dbReference type="Proteomes" id="UP000887574">
    <property type="component" value="Unplaced"/>
</dbReference>
<evidence type="ECO:0000313" key="1">
    <source>
        <dbReference type="Proteomes" id="UP000887574"/>
    </source>
</evidence>
<reference evidence="2" key="1">
    <citation type="submission" date="2022-11" db="UniProtKB">
        <authorList>
            <consortium name="WormBaseParasite"/>
        </authorList>
    </citation>
    <scope>IDENTIFICATION</scope>
</reference>
<evidence type="ECO:0000313" key="2">
    <source>
        <dbReference type="WBParaSite" id="jg6259"/>
    </source>
</evidence>
<dbReference type="InterPro" id="IPR012337">
    <property type="entry name" value="RNaseH-like_sf"/>
</dbReference>
<dbReference type="SUPFAM" id="SSF53098">
    <property type="entry name" value="Ribonuclease H-like"/>
    <property type="match status" value="1"/>
</dbReference>
<accession>A0A915EH30</accession>
<proteinExistence type="predicted"/>